<evidence type="ECO:0000256" key="1">
    <source>
        <dbReference type="SAM" id="MobiDB-lite"/>
    </source>
</evidence>
<keyword evidence="3" id="KW-1185">Reference proteome</keyword>
<evidence type="ECO:0000313" key="2">
    <source>
        <dbReference type="EMBL" id="KAK7532040.1"/>
    </source>
</evidence>
<reference evidence="2 3" key="1">
    <citation type="submission" date="2024-04" db="EMBL/GenBank/DDBJ databases">
        <title>Phyllosticta paracitricarpa is synonymous to the EU quarantine fungus P. citricarpa based on phylogenomic analyses.</title>
        <authorList>
            <consortium name="Lawrence Berkeley National Laboratory"/>
            <person name="Van ingen-buijs V.A."/>
            <person name="Van westerhoven A.C."/>
            <person name="Haridas S."/>
            <person name="Skiadas P."/>
            <person name="Martin F."/>
            <person name="Groenewald J.Z."/>
            <person name="Crous P.W."/>
            <person name="Seidl M.F."/>
        </authorList>
    </citation>
    <scope>NUCLEOTIDE SEQUENCE [LARGE SCALE GENOMIC DNA]</scope>
    <source>
        <strain evidence="2 3">CPC 17464</strain>
    </source>
</reference>
<accession>A0ABR1LBK3</accession>
<dbReference type="RefSeq" id="XP_066651710.1">
    <property type="nucleotide sequence ID" value="XM_066804220.1"/>
</dbReference>
<protein>
    <submittedName>
        <fullName evidence="2">Uncharacterized protein</fullName>
    </submittedName>
</protein>
<organism evidence="2 3">
    <name type="scientific">Phyllosticta citribraziliensis</name>
    <dbReference type="NCBI Taxonomy" id="989973"/>
    <lineage>
        <taxon>Eukaryota</taxon>
        <taxon>Fungi</taxon>
        <taxon>Dikarya</taxon>
        <taxon>Ascomycota</taxon>
        <taxon>Pezizomycotina</taxon>
        <taxon>Dothideomycetes</taxon>
        <taxon>Dothideomycetes incertae sedis</taxon>
        <taxon>Botryosphaeriales</taxon>
        <taxon>Phyllostictaceae</taxon>
        <taxon>Phyllosticta</taxon>
    </lineage>
</organism>
<gene>
    <name evidence="2" type="ORF">J3D65DRAFT_82899</name>
</gene>
<evidence type="ECO:0000313" key="3">
    <source>
        <dbReference type="Proteomes" id="UP001360953"/>
    </source>
</evidence>
<feature type="compositionally biased region" description="Low complexity" evidence="1">
    <location>
        <begin position="29"/>
        <end position="38"/>
    </location>
</feature>
<feature type="region of interest" description="Disordered" evidence="1">
    <location>
        <begin position="10"/>
        <end position="45"/>
    </location>
</feature>
<proteinExistence type="predicted"/>
<comment type="caution">
    <text evidence="2">The sequence shown here is derived from an EMBL/GenBank/DDBJ whole genome shotgun (WGS) entry which is preliminary data.</text>
</comment>
<sequence length="157" mass="17101">MRLFCAIASNTRHKQPQRGPNRSPHEAKACGAASASSGRGKKKFNGRSLSCREELNLEPSLSLSLRSTFLCFPCVLSSVEVVSCQHTFPSHTFQRAPVGAISSLTDPAASRIHSHRHMSAVPSAEYQGTNTRLKPCSVYPGFPVPLNSLCAHCHWTQ</sequence>
<dbReference type="Proteomes" id="UP001360953">
    <property type="component" value="Unassembled WGS sequence"/>
</dbReference>
<dbReference type="EMBL" id="JBBPEH010000011">
    <property type="protein sequence ID" value="KAK7532040.1"/>
    <property type="molecule type" value="Genomic_DNA"/>
</dbReference>
<dbReference type="GeneID" id="92037126"/>
<name>A0ABR1LBK3_9PEZI</name>